<dbReference type="PANTHER" id="PTHR43350:SF17">
    <property type="entry name" value="NAD-DEPENDENT ALCOHOL DEHYDROGENASE"/>
    <property type="match status" value="1"/>
</dbReference>
<dbReference type="RefSeq" id="XP_007832799.1">
    <property type="nucleotide sequence ID" value="XM_007834608.1"/>
</dbReference>
<dbReference type="InterPro" id="IPR036291">
    <property type="entry name" value="NAD(P)-bd_dom_sf"/>
</dbReference>
<dbReference type="InParanoid" id="W3X4N7"/>
<evidence type="ECO:0000259" key="8">
    <source>
        <dbReference type="Pfam" id="PF08240"/>
    </source>
</evidence>
<dbReference type="GO" id="GO:0046872">
    <property type="term" value="F:metal ion binding"/>
    <property type="evidence" value="ECO:0007669"/>
    <property type="project" value="UniProtKB-KW"/>
</dbReference>
<dbReference type="GeneID" id="19271040"/>
<dbReference type="EMBL" id="KI912112">
    <property type="protein sequence ID" value="ETS81025.1"/>
    <property type="molecule type" value="Genomic_DNA"/>
</dbReference>
<feature type="domain" description="Alcohol dehydrogenase-like N-terminal" evidence="8">
    <location>
        <begin position="57"/>
        <end position="144"/>
    </location>
</feature>
<evidence type="ECO:0000313" key="10">
    <source>
        <dbReference type="Proteomes" id="UP000030651"/>
    </source>
</evidence>
<dbReference type="KEGG" id="pfy:PFICI_06027"/>
<accession>W3X4N7</accession>
<dbReference type="InterPro" id="IPR011032">
    <property type="entry name" value="GroES-like_sf"/>
</dbReference>
<reference evidence="10" key="1">
    <citation type="journal article" date="2015" name="BMC Genomics">
        <title>Genomic and transcriptomic analysis of the endophytic fungus Pestalotiopsis fici reveals its lifestyle and high potential for synthesis of natural products.</title>
        <authorList>
            <person name="Wang X."/>
            <person name="Zhang X."/>
            <person name="Liu L."/>
            <person name="Xiang M."/>
            <person name="Wang W."/>
            <person name="Sun X."/>
            <person name="Che Y."/>
            <person name="Guo L."/>
            <person name="Liu G."/>
            <person name="Guo L."/>
            <person name="Wang C."/>
            <person name="Yin W.B."/>
            <person name="Stadler M."/>
            <person name="Zhang X."/>
            <person name="Liu X."/>
        </authorList>
    </citation>
    <scope>NUCLEOTIDE SEQUENCE [LARGE SCALE GENOMIC DNA]</scope>
    <source>
        <strain evidence="10">W106-1 / CGMCC3.15140</strain>
    </source>
</reference>
<evidence type="ECO:0000256" key="1">
    <source>
        <dbReference type="ARBA" id="ARBA00001947"/>
    </source>
</evidence>
<dbReference type="SUPFAM" id="SSF50129">
    <property type="entry name" value="GroES-like"/>
    <property type="match status" value="1"/>
</dbReference>
<keyword evidence="6" id="KW-1133">Transmembrane helix</keyword>
<dbReference type="eggNOG" id="ENOG502RYRC">
    <property type="taxonomic scope" value="Eukaryota"/>
</dbReference>
<feature type="domain" description="Alcohol dehydrogenase-like C-terminal" evidence="7">
    <location>
        <begin position="193"/>
        <end position="322"/>
    </location>
</feature>
<evidence type="ECO:0000313" key="9">
    <source>
        <dbReference type="EMBL" id="ETS81025.1"/>
    </source>
</evidence>
<dbReference type="Proteomes" id="UP000030651">
    <property type="component" value="Unassembled WGS sequence"/>
</dbReference>
<keyword evidence="6" id="KW-0812">Transmembrane</keyword>
<evidence type="ECO:0000256" key="3">
    <source>
        <dbReference type="ARBA" id="ARBA00022723"/>
    </source>
</evidence>
<feature type="transmembrane region" description="Helical" evidence="6">
    <location>
        <begin position="280"/>
        <end position="301"/>
    </location>
</feature>
<comment type="cofactor">
    <cofactor evidence="1">
        <name>Zn(2+)</name>
        <dbReference type="ChEBI" id="CHEBI:29105"/>
    </cofactor>
</comment>
<evidence type="ECO:0000256" key="6">
    <source>
        <dbReference type="SAM" id="Phobius"/>
    </source>
</evidence>
<keyword evidence="6" id="KW-0472">Membrane</keyword>
<dbReference type="Gene3D" id="3.90.180.10">
    <property type="entry name" value="Medium-chain alcohol dehydrogenases, catalytic domain"/>
    <property type="match status" value="1"/>
</dbReference>
<dbReference type="InterPro" id="IPR013149">
    <property type="entry name" value="ADH-like_C"/>
</dbReference>
<keyword evidence="5" id="KW-0560">Oxidoreductase</keyword>
<dbReference type="OMA" id="DAYIDVS"/>
<protein>
    <recommendedName>
        <fullName evidence="11">Alcohol dehydrogenase-like C-terminal domain-containing protein</fullName>
    </recommendedName>
</protein>
<dbReference type="PANTHER" id="PTHR43350">
    <property type="entry name" value="NAD-DEPENDENT ALCOHOL DEHYDROGENASE"/>
    <property type="match status" value="1"/>
</dbReference>
<dbReference type="STRING" id="1229662.W3X4N7"/>
<keyword evidence="4" id="KW-0862">Zinc</keyword>
<comment type="similarity">
    <text evidence="2">Belongs to the zinc-containing alcohol dehydrogenase family.</text>
</comment>
<dbReference type="Gene3D" id="3.40.50.720">
    <property type="entry name" value="NAD(P)-binding Rossmann-like Domain"/>
    <property type="match status" value="1"/>
</dbReference>
<dbReference type="Pfam" id="PF00107">
    <property type="entry name" value="ADH_zinc_N"/>
    <property type="match status" value="1"/>
</dbReference>
<gene>
    <name evidence="9" type="ORF">PFICI_06027</name>
</gene>
<evidence type="ECO:0000256" key="4">
    <source>
        <dbReference type="ARBA" id="ARBA00022833"/>
    </source>
</evidence>
<evidence type="ECO:0000256" key="5">
    <source>
        <dbReference type="ARBA" id="ARBA00023002"/>
    </source>
</evidence>
<dbReference type="CDD" id="cd05188">
    <property type="entry name" value="MDR"/>
    <property type="match status" value="1"/>
</dbReference>
<dbReference type="HOGENOM" id="CLU_026673_0_0_1"/>
<dbReference type="AlphaFoldDB" id="W3X4N7"/>
<proteinExistence type="inferred from homology"/>
<dbReference type="OrthoDB" id="5407715at2759"/>
<dbReference type="InterPro" id="IPR013154">
    <property type="entry name" value="ADH-like_N"/>
</dbReference>
<evidence type="ECO:0000256" key="2">
    <source>
        <dbReference type="ARBA" id="ARBA00008072"/>
    </source>
</evidence>
<keyword evidence="10" id="KW-1185">Reference proteome</keyword>
<evidence type="ECO:0008006" key="11">
    <source>
        <dbReference type="Google" id="ProtNLM"/>
    </source>
</evidence>
<evidence type="ECO:0000259" key="7">
    <source>
        <dbReference type="Pfam" id="PF00107"/>
    </source>
</evidence>
<sequence>MASSRSLIVNSISSPLDLKIENRDVPKAKPGTAVVQVLNAVIGPQTGFALAHPMPNFQFPVPGIYGHSCIGRIVSVGVDSTSLKEGQLVLVDSHVTSRDDPNVEMLIGLMDGGTEKSKKLANDAWRDGCWTTHAVVPLENATPLDEETLVKQHGYELDELNYLARFAVAYGGVSALDIKAGETVIVGPATGGFGGAAVEVAAARGARVIAFGRNKDALAKIKSLVARVETVVLTGDLDKDTAAFSAFGPADAYIDFTPFQAQDAPHIGAGIKALRRRGRMVLMGGVSTISLPYWFIMLNSIEIKGRWMYSRKEIREVVKMVETGVLKLGKTAGHEVAGKFSLEDWKNAFEAAGKATSWGQSVVFTP</sequence>
<organism evidence="9 10">
    <name type="scientific">Pestalotiopsis fici (strain W106-1 / CGMCC3.15140)</name>
    <dbReference type="NCBI Taxonomy" id="1229662"/>
    <lineage>
        <taxon>Eukaryota</taxon>
        <taxon>Fungi</taxon>
        <taxon>Dikarya</taxon>
        <taxon>Ascomycota</taxon>
        <taxon>Pezizomycotina</taxon>
        <taxon>Sordariomycetes</taxon>
        <taxon>Xylariomycetidae</taxon>
        <taxon>Amphisphaeriales</taxon>
        <taxon>Sporocadaceae</taxon>
        <taxon>Pestalotiopsis</taxon>
    </lineage>
</organism>
<dbReference type="SUPFAM" id="SSF51735">
    <property type="entry name" value="NAD(P)-binding Rossmann-fold domains"/>
    <property type="match status" value="1"/>
</dbReference>
<dbReference type="Pfam" id="PF08240">
    <property type="entry name" value="ADH_N"/>
    <property type="match status" value="1"/>
</dbReference>
<keyword evidence="3" id="KW-0479">Metal-binding</keyword>
<dbReference type="GO" id="GO:0016491">
    <property type="term" value="F:oxidoreductase activity"/>
    <property type="evidence" value="ECO:0007669"/>
    <property type="project" value="UniProtKB-KW"/>
</dbReference>
<name>W3X4N7_PESFW</name>